<reference evidence="3 4" key="1">
    <citation type="submission" date="2020-02" db="EMBL/GenBank/DDBJ databases">
        <title>Whole-genome analyses of novel actinobacteria.</title>
        <authorList>
            <person name="Sahin N."/>
        </authorList>
    </citation>
    <scope>NUCLEOTIDE SEQUENCE [LARGE SCALE GENOMIC DNA]</scope>
    <source>
        <strain evidence="3 4">A7024</strain>
    </source>
</reference>
<evidence type="ECO:0000313" key="3">
    <source>
        <dbReference type="EMBL" id="NGN67287.1"/>
    </source>
</evidence>
<proteinExistence type="predicted"/>
<keyword evidence="1" id="KW-0677">Repeat</keyword>
<protein>
    <submittedName>
        <fullName evidence="3">Peptidase</fullName>
    </submittedName>
</protein>
<evidence type="ECO:0000313" key="4">
    <source>
        <dbReference type="Proteomes" id="UP000481583"/>
    </source>
</evidence>
<accession>A0A6G4U7L3</accession>
<gene>
    <name evidence="3" type="ORF">G5C51_25700</name>
</gene>
<dbReference type="Gene3D" id="1.10.1780.10">
    <property type="entry name" value="Clp, N-terminal domain"/>
    <property type="match status" value="2"/>
</dbReference>
<sequence>MFERFTRAAKDVVRGAAEAAERRGDAWVTEEHLVLVLLAGQGTRAADALAALGVDRAAVERELDAARQRGGLSKSDAEALAGIGIDVAEIVGRVEEAHGAGVLGAQPRGRRWRDGRFDQGAKKVLERSLKVALGRGDKQIGDEHLLLALLSAPGPAAEVLADQGAGYGDVERVLRKAA</sequence>
<dbReference type="AlphaFoldDB" id="A0A6G4U7L3"/>
<dbReference type="Proteomes" id="UP000481583">
    <property type="component" value="Unassembled WGS sequence"/>
</dbReference>
<evidence type="ECO:0000259" key="2">
    <source>
        <dbReference type="PROSITE" id="PS51903"/>
    </source>
</evidence>
<organism evidence="3 4">
    <name type="scientific">Streptomyces coryli</name>
    <dbReference type="NCBI Taxonomy" id="1128680"/>
    <lineage>
        <taxon>Bacteria</taxon>
        <taxon>Bacillati</taxon>
        <taxon>Actinomycetota</taxon>
        <taxon>Actinomycetes</taxon>
        <taxon>Kitasatosporales</taxon>
        <taxon>Streptomycetaceae</taxon>
        <taxon>Streptomyces</taxon>
    </lineage>
</organism>
<dbReference type="SUPFAM" id="SSF81923">
    <property type="entry name" value="Double Clp-N motif"/>
    <property type="match status" value="2"/>
</dbReference>
<feature type="domain" description="Clp R" evidence="2">
    <location>
        <begin position="2"/>
        <end position="178"/>
    </location>
</feature>
<dbReference type="RefSeq" id="WP_165240584.1">
    <property type="nucleotide sequence ID" value="NZ_JAAKZV010000134.1"/>
</dbReference>
<name>A0A6G4U7L3_9ACTN</name>
<evidence type="ECO:0000256" key="1">
    <source>
        <dbReference type="PROSITE-ProRule" id="PRU01251"/>
    </source>
</evidence>
<dbReference type="InterPro" id="IPR004176">
    <property type="entry name" value="Clp_R_N"/>
</dbReference>
<dbReference type="PROSITE" id="PS51903">
    <property type="entry name" value="CLP_R"/>
    <property type="match status" value="1"/>
</dbReference>
<comment type="caution">
    <text evidence="3">The sequence shown here is derived from an EMBL/GenBank/DDBJ whole genome shotgun (WGS) entry which is preliminary data.</text>
</comment>
<dbReference type="Pfam" id="PF02861">
    <property type="entry name" value="Clp_N"/>
    <property type="match status" value="2"/>
</dbReference>
<dbReference type="InterPro" id="IPR036628">
    <property type="entry name" value="Clp_N_dom_sf"/>
</dbReference>
<keyword evidence="4" id="KW-1185">Reference proteome</keyword>
<dbReference type="EMBL" id="JAAKZV010000134">
    <property type="protein sequence ID" value="NGN67287.1"/>
    <property type="molecule type" value="Genomic_DNA"/>
</dbReference>